<proteinExistence type="predicted"/>
<protein>
    <submittedName>
        <fullName evidence="1">Uncharacterized protein</fullName>
    </submittedName>
</protein>
<reference evidence="1 2" key="1">
    <citation type="journal article" date="2017" name="BMC Genomics">
        <title>Genome sequencing of 39 Akkermansia muciniphila isolates reveals its population structure, genomic and functional diverisity, and global distribution in mammalian gut microbiotas.</title>
        <authorList>
            <person name="Guo X."/>
            <person name="Li S."/>
            <person name="Zhang J."/>
            <person name="Wu F."/>
            <person name="Li X."/>
            <person name="Wu D."/>
            <person name="Zhang M."/>
            <person name="Ou Z."/>
            <person name="Jie Z."/>
            <person name="Yan Q."/>
            <person name="Li P."/>
            <person name="Yi J."/>
            <person name="Peng Y."/>
        </authorList>
    </citation>
    <scope>NUCLEOTIDE SEQUENCE [LARGE SCALE GENOMIC DNA]</scope>
    <source>
        <strain evidence="1 2">GP43</strain>
    </source>
</reference>
<accession>A0AAP8NL90</accession>
<dbReference type="EMBL" id="PJKN01000006">
    <property type="protein sequence ID" value="PNC54084.1"/>
    <property type="molecule type" value="Genomic_DNA"/>
</dbReference>
<gene>
    <name evidence="1" type="ORF">CXU09_10845</name>
</gene>
<evidence type="ECO:0000313" key="1">
    <source>
        <dbReference type="EMBL" id="PNC54084.1"/>
    </source>
</evidence>
<name>A0AAP8NL90_9BACT</name>
<dbReference type="Proteomes" id="UP000235914">
    <property type="component" value="Unassembled WGS sequence"/>
</dbReference>
<comment type="caution">
    <text evidence="1">The sequence shown here is derived from an EMBL/GenBank/DDBJ whole genome shotgun (WGS) entry which is preliminary data.</text>
</comment>
<organism evidence="1 2">
    <name type="scientific">Akkermansia muciniphila</name>
    <dbReference type="NCBI Taxonomy" id="239935"/>
    <lineage>
        <taxon>Bacteria</taxon>
        <taxon>Pseudomonadati</taxon>
        <taxon>Verrucomicrobiota</taxon>
        <taxon>Verrucomicrobiia</taxon>
        <taxon>Verrucomicrobiales</taxon>
        <taxon>Akkermansiaceae</taxon>
        <taxon>Akkermansia</taxon>
    </lineage>
</organism>
<evidence type="ECO:0000313" key="2">
    <source>
        <dbReference type="Proteomes" id="UP000235914"/>
    </source>
</evidence>
<dbReference type="AlphaFoldDB" id="A0AAP8NL90"/>
<sequence>MRAGLFPVEGGVKNAFFLRRVYVGFFLIHREGPAGNPSRGVNGGIFAPVYSQAILVGEY</sequence>